<dbReference type="Proteomes" id="UP000075714">
    <property type="component" value="Unassembled WGS sequence"/>
</dbReference>
<feature type="compositionally biased region" description="Low complexity" evidence="1">
    <location>
        <begin position="12"/>
        <end position="23"/>
    </location>
</feature>
<dbReference type="InterPro" id="IPR032839">
    <property type="entry name" value="RAB3GAP_N"/>
</dbReference>
<accession>A0A150GTU6</accession>
<keyword evidence="4" id="KW-1185">Reference proteome</keyword>
<dbReference type="AlphaFoldDB" id="A0A150GTU6"/>
<reference evidence="4" key="1">
    <citation type="journal article" date="2016" name="Nat. Commun.">
        <title>The Gonium pectorale genome demonstrates co-option of cell cycle regulation during the evolution of multicellularity.</title>
        <authorList>
            <person name="Hanschen E.R."/>
            <person name="Marriage T.N."/>
            <person name="Ferris P.J."/>
            <person name="Hamaji T."/>
            <person name="Toyoda A."/>
            <person name="Fujiyama A."/>
            <person name="Neme R."/>
            <person name="Noguchi H."/>
            <person name="Minakuchi Y."/>
            <person name="Suzuki M."/>
            <person name="Kawai-Toyooka H."/>
            <person name="Smith D.R."/>
            <person name="Sparks H."/>
            <person name="Anderson J."/>
            <person name="Bakaric R."/>
            <person name="Luria V."/>
            <person name="Karger A."/>
            <person name="Kirschner M.W."/>
            <person name="Durand P.M."/>
            <person name="Michod R.E."/>
            <person name="Nozaki H."/>
            <person name="Olson B.J."/>
        </authorList>
    </citation>
    <scope>NUCLEOTIDE SEQUENCE [LARGE SCALE GENOMIC DNA]</scope>
    <source>
        <strain evidence="4">NIES-2863</strain>
    </source>
</reference>
<dbReference type="STRING" id="33097.A0A150GTU6"/>
<comment type="caution">
    <text evidence="3">The sequence shown here is derived from an EMBL/GenBank/DDBJ whole genome shotgun (WGS) entry which is preliminary data.</text>
</comment>
<feature type="region of interest" description="Disordered" evidence="1">
    <location>
        <begin position="272"/>
        <end position="291"/>
    </location>
</feature>
<feature type="compositionally biased region" description="Low complexity" evidence="1">
    <location>
        <begin position="278"/>
        <end position="291"/>
    </location>
</feature>
<name>A0A150GTU6_GONPE</name>
<feature type="region of interest" description="Disordered" evidence="1">
    <location>
        <begin position="1"/>
        <end position="34"/>
    </location>
</feature>
<evidence type="ECO:0000313" key="3">
    <source>
        <dbReference type="EMBL" id="KXZ53285.1"/>
    </source>
</evidence>
<dbReference type="InterPro" id="IPR026059">
    <property type="entry name" value="Rab3GAP2"/>
</dbReference>
<dbReference type="PANTHER" id="PTHR12472:SF0">
    <property type="entry name" value="RAB3 GTPASE-ACTIVATING PROTEIN NON-CATALYTIC SUBUNIT"/>
    <property type="match status" value="1"/>
</dbReference>
<evidence type="ECO:0000259" key="2">
    <source>
        <dbReference type="Pfam" id="PF14655"/>
    </source>
</evidence>
<evidence type="ECO:0000256" key="1">
    <source>
        <dbReference type="SAM" id="MobiDB-lite"/>
    </source>
</evidence>
<dbReference type="PANTHER" id="PTHR12472">
    <property type="entry name" value="RAB3-GAP REGULATORY DOMAIN"/>
    <property type="match status" value="1"/>
</dbReference>
<proteinExistence type="predicted"/>
<dbReference type="OrthoDB" id="360390at2759"/>
<protein>
    <recommendedName>
        <fullName evidence="2">Rab3-GAP regulatory subunit N-terminal domain-containing protein</fullName>
    </recommendedName>
</protein>
<gene>
    <name evidence="3" type="ORF">GPECTOR_7g1179</name>
</gene>
<feature type="domain" description="Rab3-GAP regulatory subunit N-terminal" evidence="2">
    <location>
        <begin position="37"/>
        <end position="355"/>
    </location>
</feature>
<sequence length="438" mass="45840">MMLEDHEDSRQLQRQQQRRQPQGQGQGEVAPRGPHQGYSLVVLLAGTRGGALQLHDADSGALLLRQQMHSGPVLSITVRTWRMGLKPDDAVEDVTVGWADAVARIAAWELRTAATSCYAAAAARLRADGGASQFRFGLWGSSASAGPDIKPVAAQKWEVPASLRGRTCTVCCGQRPRDLYSLLQKGVSTSGVASGKTIFLAGGDRPACLAALEVDEQGPGGGALSYISSVATSVSSGVLGLARTARSVAAAPLALTGGLRYLMNPLQLAAGGGGGAQGDPQHQQPGQQQPLASFADAAAGQRAPSSGLWRQHCDEGRAVLALAPAPHGSLVAAVDSLGRVLLVEAGAMLVSRMWKRGGGGELGTWRVADAASAAVPPMVPAGCALCSWEVRVREEEEERGGGWESEAWAQWPDAAKAHSAREERELVVRDCLDIFELS</sequence>
<dbReference type="Pfam" id="PF14655">
    <property type="entry name" value="RAB3GAP2_N"/>
    <property type="match status" value="1"/>
</dbReference>
<dbReference type="EMBL" id="LSYV01000008">
    <property type="protein sequence ID" value="KXZ53285.1"/>
    <property type="molecule type" value="Genomic_DNA"/>
</dbReference>
<organism evidence="3 4">
    <name type="scientific">Gonium pectorale</name>
    <name type="common">Green alga</name>
    <dbReference type="NCBI Taxonomy" id="33097"/>
    <lineage>
        <taxon>Eukaryota</taxon>
        <taxon>Viridiplantae</taxon>
        <taxon>Chlorophyta</taxon>
        <taxon>core chlorophytes</taxon>
        <taxon>Chlorophyceae</taxon>
        <taxon>CS clade</taxon>
        <taxon>Chlamydomonadales</taxon>
        <taxon>Volvocaceae</taxon>
        <taxon>Gonium</taxon>
    </lineage>
</organism>
<evidence type="ECO:0000313" key="4">
    <source>
        <dbReference type="Proteomes" id="UP000075714"/>
    </source>
</evidence>